<organism evidence="1 2">
    <name type="scientific">Propylenella binzhouense</name>
    <dbReference type="NCBI Taxonomy" id="2555902"/>
    <lineage>
        <taxon>Bacteria</taxon>
        <taxon>Pseudomonadati</taxon>
        <taxon>Pseudomonadota</taxon>
        <taxon>Alphaproteobacteria</taxon>
        <taxon>Hyphomicrobiales</taxon>
        <taxon>Propylenellaceae</taxon>
        <taxon>Propylenella</taxon>
    </lineage>
</organism>
<name>A0A964T9T9_9HYPH</name>
<comment type="caution">
    <text evidence="1">The sequence shown here is derived from an EMBL/GenBank/DDBJ whole genome shotgun (WGS) entry which is preliminary data.</text>
</comment>
<dbReference type="AlphaFoldDB" id="A0A964T9T9"/>
<dbReference type="RefSeq" id="WP_161142845.1">
    <property type="nucleotide sequence ID" value="NZ_SPKJ01000205.1"/>
</dbReference>
<protein>
    <submittedName>
        <fullName evidence="1">Uncharacterized protein</fullName>
    </submittedName>
</protein>
<dbReference type="EMBL" id="SPKJ01000205">
    <property type="protein sequence ID" value="MYZ50537.1"/>
    <property type="molecule type" value="Genomic_DNA"/>
</dbReference>
<proteinExistence type="predicted"/>
<dbReference type="OrthoDB" id="9791494at2"/>
<keyword evidence="2" id="KW-1185">Reference proteome</keyword>
<sequence>MMPLLHPSMAELSRSRVRQLYEALRDEDEETRTAAADRIGTLVEDIVTPADGKMEIDLRDDLAGILTLSRQTKNPADRRRRGFSASC</sequence>
<evidence type="ECO:0000313" key="2">
    <source>
        <dbReference type="Proteomes" id="UP000773614"/>
    </source>
</evidence>
<reference evidence="1" key="1">
    <citation type="submission" date="2019-03" db="EMBL/GenBank/DDBJ databases">
        <title>Afifella sp. nov., isolated from activated sludge.</title>
        <authorList>
            <person name="Li Q."/>
            <person name="Liu Y."/>
        </authorList>
    </citation>
    <scope>NUCLEOTIDE SEQUENCE</scope>
    <source>
        <strain evidence="1">L72</strain>
    </source>
</reference>
<accession>A0A964T9T9</accession>
<gene>
    <name evidence="1" type="ORF">E4O86_22835</name>
</gene>
<dbReference type="Proteomes" id="UP000773614">
    <property type="component" value="Unassembled WGS sequence"/>
</dbReference>
<evidence type="ECO:0000313" key="1">
    <source>
        <dbReference type="EMBL" id="MYZ50537.1"/>
    </source>
</evidence>